<dbReference type="InterPro" id="IPR012893">
    <property type="entry name" value="HipA-like_C"/>
</dbReference>
<comment type="similarity">
    <text evidence="1">Belongs to the HipA Ser/Thr kinase family.</text>
</comment>
<dbReference type="GO" id="GO:0004674">
    <property type="term" value="F:protein serine/threonine kinase activity"/>
    <property type="evidence" value="ECO:0007669"/>
    <property type="project" value="TreeGrafter"/>
</dbReference>
<dbReference type="AlphaFoldDB" id="A0A1H7ID61"/>
<keyword evidence="2" id="KW-0808">Transferase</keyword>
<keyword evidence="6" id="KW-1185">Reference proteome</keyword>
<dbReference type="InterPro" id="IPR036390">
    <property type="entry name" value="WH_DNA-bd_sf"/>
</dbReference>
<sequence>MRLTSDELLSRLRALGTASRAELATALGASAPTVYRRLRDAEARGKVVSFGRGPATRHALRGPLFNRADTTLPIHRVDPDGHVHPLAELVGLDQGAILARPIQHGPLPSLLLGEAGTGLFDDLPFFLQDLRPQGFLGRLNAHALPAFPNNPEHWSTDQIGAWLLDHAVDTPGDLLLGDAALDRWRAWQPEPATIDDFPVLAQRVLSGGAPGSSVGGEQPKFAAHVAGRPALVKFSPPDDGSAVAQRLRDLLVCEYLALTTLAEHGLAVAESRLLEREGRFFLESVRFDRTARGGRLPALSLLTVDAEFSGIGRGWSLAIQALARQGRVTEDTPTTVTLLQNFANWIENSDQHLGNLTLQPHPDGRLALAPVYDMLPMLHTPRPGEVPPTPAFTPPPAHGGIEPWRQGGAMALDFWQRAAADDRISSDFRAVAAERAEAVGVALTTPKAPDPSQPGW</sequence>
<proteinExistence type="inferred from homology"/>
<name>A0A1H7ID61_9GAMM</name>
<organism evidence="5 6">
    <name type="scientific">Ectothiorhodospira marina</name>
    <dbReference type="NCBI Taxonomy" id="1396821"/>
    <lineage>
        <taxon>Bacteria</taxon>
        <taxon>Pseudomonadati</taxon>
        <taxon>Pseudomonadota</taxon>
        <taxon>Gammaproteobacteria</taxon>
        <taxon>Chromatiales</taxon>
        <taxon>Ectothiorhodospiraceae</taxon>
        <taxon>Ectothiorhodospira</taxon>
    </lineage>
</organism>
<evidence type="ECO:0000256" key="3">
    <source>
        <dbReference type="ARBA" id="ARBA00022777"/>
    </source>
</evidence>
<dbReference type="GO" id="GO:0005829">
    <property type="term" value="C:cytosol"/>
    <property type="evidence" value="ECO:0007669"/>
    <property type="project" value="TreeGrafter"/>
</dbReference>
<dbReference type="OrthoDB" id="8555656at2"/>
<keyword evidence="3" id="KW-0418">Kinase</keyword>
<dbReference type="EMBL" id="FOAA01000003">
    <property type="protein sequence ID" value="SEK58545.1"/>
    <property type="molecule type" value="Genomic_DNA"/>
</dbReference>
<dbReference type="PANTHER" id="PTHR37419">
    <property type="entry name" value="SERINE/THREONINE-PROTEIN KINASE TOXIN HIPA"/>
    <property type="match status" value="1"/>
</dbReference>
<evidence type="ECO:0000256" key="2">
    <source>
        <dbReference type="ARBA" id="ARBA00022679"/>
    </source>
</evidence>
<evidence type="ECO:0000256" key="1">
    <source>
        <dbReference type="ARBA" id="ARBA00010164"/>
    </source>
</evidence>
<evidence type="ECO:0000313" key="6">
    <source>
        <dbReference type="Proteomes" id="UP000199256"/>
    </source>
</evidence>
<dbReference type="Proteomes" id="UP000199256">
    <property type="component" value="Unassembled WGS sequence"/>
</dbReference>
<dbReference type="PANTHER" id="PTHR37419:SF8">
    <property type="entry name" value="TOXIN YJJJ"/>
    <property type="match status" value="1"/>
</dbReference>
<evidence type="ECO:0000259" key="4">
    <source>
        <dbReference type="Pfam" id="PF07804"/>
    </source>
</evidence>
<evidence type="ECO:0000313" key="5">
    <source>
        <dbReference type="EMBL" id="SEK58545.1"/>
    </source>
</evidence>
<reference evidence="6" key="1">
    <citation type="submission" date="2016-10" db="EMBL/GenBank/DDBJ databases">
        <authorList>
            <person name="Varghese N."/>
            <person name="Submissions S."/>
        </authorList>
    </citation>
    <scope>NUCLEOTIDE SEQUENCE [LARGE SCALE GENOMIC DNA]</scope>
    <source>
        <strain evidence="6">DSM 241</strain>
    </source>
</reference>
<dbReference type="Pfam" id="PF07804">
    <property type="entry name" value="HipA_C"/>
    <property type="match status" value="1"/>
</dbReference>
<dbReference type="SUPFAM" id="SSF46785">
    <property type="entry name" value="Winged helix' DNA-binding domain"/>
    <property type="match status" value="1"/>
</dbReference>
<gene>
    <name evidence="5" type="ORF">SAMN05444515_10359</name>
</gene>
<protein>
    <submittedName>
        <fullName evidence="5">HipA-like N-terminal domain-containing protein</fullName>
    </submittedName>
</protein>
<feature type="domain" description="HipA-like C-terminal" evidence="4">
    <location>
        <begin position="212"/>
        <end position="382"/>
    </location>
</feature>
<dbReference type="RefSeq" id="WP_090251304.1">
    <property type="nucleotide sequence ID" value="NZ_FOAA01000003.1"/>
</dbReference>
<accession>A0A1H7ID61</accession>
<dbReference type="InterPro" id="IPR052028">
    <property type="entry name" value="HipA_Ser/Thr_kinase"/>
</dbReference>
<dbReference type="STRING" id="1396821.SAMN05444515_10359"/>